<evidence type="ECO:0000313" key="3">
    <source>
        <dbReference type="Proteomes" id="UP000243250"/>
    </source>
</evidence>
<organism evidence="2 3">
    <name type="scientific">Halogeometricum limi</name>
    <dbReference type="NCBI Taxonomy" id="555875"/>
    <lineage>
        <taxon>Archaea</taxon>
        <taxon>Methanobacteriati</taxon>
        <taxon>Methanobacteriota</taxon>
        <taxon>Stenosarchaea group</taxon>
        <taxon>Halobacteria</taxon>
        <taxon>Halobacteriales</taxon>
        <taxon>Haloferacaceae</taxon>
        <taxon>Halogeometricum</taxon>
    </lineage>
</organism>
<accession>A0A1I6FYB6</accession>
<evidence type="ECO:0000313" key="2">
    <source>
        <dbReference type="EMBL" id="SFR34929.1"/>
    </source>
</evidence>
<reference evidence="3" key="1">
    <citation type="submission" date="2016-10" db="EMBL/GenBank/DDBJ databases">
        <authorList>
            <person name="Varghese N."/>
            <person name="Submissions S."/>
        </authorList>
    </citation>
    <scope>NUCLEOTIDE SEQUENCE [LARGE SCALE GENOMIC DNA]</scope>
    <source>
        <strain evidence="3">CGMCC 1.8711</strain>
    </source>
</reference>
<dbReference type="EMBL" id="FOYS01000001">
    <property type="protein sequence ID" value="SFR34929.1"/>
    <property type="molecule type" value="Genomic_DNA"/>
</dbReference>
<keyword evidence="1" id="KW-0812">Transmembrane</keyword>
<protein>
    <submittedName>
        <fullName evidence="2">Uncharacterized protein</fullName>
    </submittedName>
</protein>
<proteinExistence type="predicted"/>
<feature type="transmembrane region" description="Helical" evidence="1">
    <location>
        <begin position="95"/>
        <end position="115"/>
    </location>
</feature>
<feature type="transmembrane region" description="Helical" evidence="1">
    <location>
        <begin position="58"/>
        <end position="75"/>
    </location>
</feature>
<feature type="transmembrane region" description="Helical" evidence="1">
    <location>
        <begin position="166"/>
        <end position="184"/>
    </location>
</feature>
<keyword evidence="1" id="KW-0472">Membrane</keyword>
<dbReference type="OrthoDB" id="282814at2157"/>
<dbReference type="AlphaFoldDB" id="A0A1I6FYB6"/>
<keyword evidence="1" id="KW-1133">Transmembrane helix</keyword>
<dbReference type="RefSeq" id="WP_089876494.1">
    <property type="nucleotide sequence ID" value="NZ_FOYS01000001.1"/>
</dbReference>
<sequence>MRRDALLAAALAPVAFTSYLLSLGVRPGAVGDPRTALLYVGLLAAVGLLVAEGHRLGLLTPLPVTTSLLLLVPWIGFGPRVGSGPRAVSPESLVVVDFLVGVVIAGVVVFTLAAIEHLALKEPRVNHALDGQTGVGALTVGVLHAAIVVGFSGLQFQTLDLGTVGFALWVTAGLVVLGSVPIYVSLKTSRLSPAAVVGTGFGLVVVAPTGGELSFGTLYAVAWVLPLGISLLAAAAENRVRRLRTTEQGIRA</sequence>
<feature type="transmembrane region" description="Helical" evidence="1">
    <location>
        <begin position="217"/>
        <end position="236"/>
    </location>
</feature>
<feature type="transmembrane region" description="Helical" evidence="1">
    <location>
        <begin position="33"/>
        <end position="51"/>
    </location>
</feature>
<gene>
    <name evidence="2" type="ORF">SAMN04488124_0538</name>
</gene>
<feature type="transmembrane region" description="Helical" evidence="1">
    <location>
        <begin position="191"/>
        <end position="211"/>
    </location>
</feature>
<keyword evidence="3" id="KW-1185">Reference proteome</keyword>
<name>A0A1I6FYB6_9EURY</name>
<evidence type="ECO:0000256" key="1">
    <source>
        <dbReference type="SAM" id="Phobius"/>
    </source>
</evidence>
<feature type="transmembrane region" description="Helical" evidence="1">
    <location>
        <begin position="135"/>
        <end position="154"/>
    </location>
</feature>
<dbReference type="Proteomes" id="UP000243250">
    <property type="component" value="Unassembled WGS sequence"/>
</dbReference>